<name>A0AAU9JP99_9CILI</name>
<comment type="caution">
    <text evidence="1">The sequence shown here is derived from an EMBL/GenBank/DDBJ whole genome shotgun (WGS) entry which is preliminary data.</text>
</comment>
<evidence type="ECO:0000313" key="1">
    <source>
        <dbReference type="EMBL" id="CAG9326819.1"/>
    </source>
</evidence>
<proteinExistence type="predicted"/>
<dbReference type="AlphaFoldDB" id="A0AAU9JP99"/>
<evidence type="ECO:0000313" key="2">
    <source>
        <dbReference type="Proteomes" id="UP001162131"/>
    </source>
</evidence>
<keyword evidence="2" id="KW-1185">Reference proteome</keyword>
<reference evidence="1" key="1">
    <citation type="submission" date="2021-09" db="EMBL/GenBank/DDBJ databases">
        <authorList>
            <consortium name="AG Swart"/>
            <person name="Singh M."/>
            <person name="Singh A."/>
            <person name="Seah K."/>
            <person name="Emmerich C."/>
        </authorList>
    </citation>
    <scope>NUCLEOTIDE SEQUENCE</scope>
    <source>
        <strain evidence="1">ATCC30299</strain>
    </source>
</reference>
<gene>
    <name evidence="1" type="ORF">BSTOLATCC_MIC42085</name>
</gene>
<dbReference type="Proteomes" id="UP001162131">
    <property type="component" value="Unassembled WGS sequence"/>
</dbReference>
<accession>A0AAU9JP99</accession>
<dbReference type="EMBL" id="CAJZBQ010000041">
    <property type="protein sequence ID" value="CAG9326819.1"/>
    <property type="molecule type" value="Genomic_DNA"/>
</dbReference>
<protein>
    <submittedName>
        <fullName evidence="1">Uncharacterized protein</fullName>
    </submittedName>
</protein>
<sequence length="214" mass="25135">MEFLKVNSSRKDWKLKIKQNRREEGNNLLNSLSRKHYERSALFNRSFSKIVLKEKPIIEENYNKKTRSSTKLPSVKKSRKRRLILVQKQEVTSLSPNKNGSLSPVWRDSLINSKKLEISSRSFIEPISYQTSGSAFPSRRDTTIKQKYLNFKLSYRKSPQEKSVSNKSFLIRRFSKEEKCSKLTKKKTDKQTVLSENDECSCYDSGDEIFKNIY</sequence>
<organism evidence="1 2">
    <name type="scientific">Blepharisma stoltei</name>
    <dbReference type="NCBI Taxonomy" id="1481888"/>
    <lineage>
        <taxon>Eukaryota</taxon>
        <taxon>Sar</taxon>
        <taxon>Alveolata</taxon>
        <taxon>Ciliophora</taxon>
        <taxon>Postciliodesmatophora</taxon>
        <taxon>Heterotrichea</taxon>
        <taxon>Heterotrichida</taxon>
        <taxon>Blepharismidae</taxon>
        <taxon>Blepharisma</taxon>
    </lineage>
</organism>